<dbReference type="EMBL" id="FXUF01000012">
    <property type="protein sequence ID" value="SMP64736.1"/>
    <property type="molecule type" value="Genomic_DNA"/>
</dbReference>
<accession>A0AA45WXL2</accession>
<dbReference type="AntiFam" id="ANF00008">
    <property type="entry name" value="Translation of CRISPR region"/>
</dbReference>
<gene>
    <name evidence="1" type="ORF">SAMN06296020_1121</name>
</gene>
<dbReference type="AntiFam" id="ANF00272">
    <property type="entry name" value="Translation of CRISPR region"/>
</dbReference>
<organism evidence="1 2">
    <name type="scientific">Anoxynatronum buryatiense</name>
    <dbReference type="NCBI Taxonomy" id="489973"/>
    <lineage>
        <taxon>Bacteria</taxon>
        <taxon>Bacillati</taxon>
        <taxon>Bacillota</taxon>
        <taxon>Clostridia</taxon>
        <taxon>Eubacteriales</taxon>
        <taxon>Clostridiaceae</taxon>
        <taxon>Anoxynatronum</taxon>
    </lineage>
</organism>
<sequence>MIPFVSSPLSFHYIFDIGKSQFNMSYFHSNITCFSFQVSIHAPARGATLLLHEGAVGYACFNPRSRTGSDSTLFTNTHALLTFQSTLPHGERPLLLPLLPTIWEFQSTLPHGERLGGCHSWKPCWMFQSTLPHGERPWGFSCSTPPPGFQSTLPHGERQEAQSSTYFHLSFQSTLPHGERLI</sequence>
<proteinExistence type="predicted"/>
<evidence type="ECO:0000313" key="2">
    <source>
        <dbReference type="Proteomes" id="UP001158066"/>
    </source>
</evidence>
<dbReference type="Proteomes" id="UP001158066">
    <property type="component" value="Unassembled WGS sequence"/>
</dbReference>
<reference evidence="1" key="1">
    <citation type="submission" date="2017-05" db="EMBL/GenBank/DDBJ databases">
        <authorList>
            <person name="Varghese N."/>
            <person name="Submissions S."/>
        </authorList>
    </citation>
    <scope>NUCLEOTIDE SEQUENCE</scope>
    <source>
        <strain evidence="1">Su22</strain>
    </source>
</reference>
<name>A0AA45WXL2_9CLOT</name>
<comment type="caution">
    <text evidence="1">The sequence shown here is derived from an EMBL/GenBank/DDBJ whole genome shotgun (WGS) entry which is preliminary data.</text>
</comment>
<dbReference type="AlphaFoldDB" id="A0AA45WXL2"/>
<evidence type="ECO:0000313" key="1">
    <source>
        <dbReference type="EMBL" id="SMP64736.1"/>
    </source>
</evidence>
<protein>
    <submittedName>
        <fullName evidence="1">Uncharacterized protein</fullName>
    </submittedName>
</protein>
<keyword evidence="2" id="KW-1185">Reference proteome</keyword>